<dbReference type="SUPFAM" id="SSF56425">
    <property type="entry name" value="Succinate dehydrogenase/fumarate reductase flavoprotein, catalytic domain"/>
    <property type="match status" value="1"/>
</dbReference>
<feature type="domain" description="FAD-dependent oxidoreductase 2 FAD-binding" evidence="6">
    <location>
        <begin position="94"/>
        <end position="560"/>
    </location>
</feature>
<comment type="cofactor">
    <cofactor evidence="1">
        <name>FAD</name>
        <dbReference type="ChEBI" id="CHEBI:57692"/>
    </cofactor>
</comment>
<gene>
    <name evidence="7" type="ORF">D1639_00715</name>
</gene>
<organism evidence="7">
    <name type="scientific">Muribaculaceae bacterium Z82</name>
    <dbReference type="NCBI Taxonomy" id="2304548"/>
    <lineage>
        <taxon>Bacteria</taxon>
        <taxon>Pseudomonadati</taxon>
        <taxon>Bacteroidota</taxon>
        <taxon>Bacteroidia</taxon>
        <taxon>Bacteroidales</taxon>
        <taxon>Muribaculaceae</taxon>
    </lineage>
</organism>
<dbReference type="PROSITE" id="PS51318">
    <property type="entry name" value="TAT"/>
    <property type="match status" value="1"/>
</dbReference>
<evidence type="ECO:0000256" key="4">
    <source>
        <dbReference type="ARBA" id="ARBA00023002"/>
    </source>
</evidence>
<comment type="caution">
    <text evidence="7">The sequence shown here is derived from an EMBL/GenBank/DDBJ whole genome shotgun (WGS) entry which is preliminary data.</text>
</comment>
<dbReference type="PANTHER" id="PTHR43400:SF10">
    <property type="entry name" value="3-OXOSTEROID 1-DEHYDROGENASE"/>
    <property type="match status" value="1"/>
</dbReference>
<protein>
    <submittedName>
        <fullName evidence="7">FAD-dependent oxidoreductase</fullName>
    </submittedName>
</protein>
<dbReference type="InterPro" id="IPR050315">
    <property type="entry name" value="FAD-oxidoreductase_2"/>
</dbReference>
<dbReference type="GO" id="GO:0008202">
    <property type="term" value="P:steroid metabolic process"/>
    <property type="evidence" value="ECO:0007669"/>
    <property type="project" value="UniProtKB-ARBA"/>
</dbReference>
<dbReference type="Gene3D" id="3.90.700.10">
    <property type="entry name" value="Succinate dehydrogenase/fumarate reductase flavoprotein, catalytic domain"/>
    <property type="match status" value="1"/>
</dbReference>
<keyword evidence="2" id="KW-0285">Flavoprotein</keyword>
<reference evidence="7" key="1">
    <citation type="submission" date="2018-08" db="EMBL/GenBank/DDBJ databases">
        <title>Murine metabolic-syndrome-specific gut microbial biobank.</title>
        <authorList>
            <person name="Liu C."/>
        </authorList>
    </citation>
    <scope>NUCLEOTIDE SEQUENCE [LARGE SCALE GENOMIC DNA]</scope>
    <source>
        <strain evidence="7">Z82</strain>
    </source>
</reference>
<dbReference type="InterPro" id="IPR019546">
    <property type="entry name" value="TAT_signal_bac_arc"/>
</dbReference>
<feature type="compositionally biased region" description="Polar residues" evidence="5">
    <location>
        <begin position="39"/>
        <end position="51"/>
    </location>
</feature>
<proteinExistence type="predicted"/>
<dbReference type="PANTHER" id="PTHR43400">
    <property type="entry name" value="FUMARATE REDUCTASE"/>
    <property type="match status" value="1"/>
</dbReference>
<dbReference type="Pfam" id="PF00890">
    <property type="entry name" value="FAD_binding_2"/>
    <property type="match status" value="1"/>
</dbReference>
<sequence>MALSKKTSEGMNRRDFLKGTMAAGIVGATGALMAGCSPASPTGTASEQPVSASGEETAARASLTYDQVHGGTWSFMVPPEVPSEDKIVRTEEADIVVVGSGTAGLVTAASAVENGAKVILFSASKGNVSRGGSCHGVWSKVMEREGIKRYNPGDFFRGQMIAAGYNVDQGKWWKFANNSEEAMNWCIDIIDEAGYRTVLEASPQLDESDPMFCPVASHSWIGGDITSAGSGQQLLVDTLAARAQQMGATLEYEMVAEQLEKDASGRVVAVLAHPVGSTDEYVRYKASKGIVLATGDFSADKDMMQCYCPGVFDLLNPDADKNEYDVGFTWGGLYRGEGQKMGLWAGAAWQRTYPNAPMTLAVGTSGPANRTMGAHRGLLLNKRGERYGNEDVNGVFAGLTQRHQPEGLSYAIWGTNYAEDAAPWYSTGMIEGESEPMPPAEMIKQWDEGMIGALPQTVVKADTIEEVIEGLGLPKDVALASVNRYNELCAKGVDEDFHKCQEQLIGITEGPFYGAVGGRPEFLTVLGGLRTNLNMQVCDEDDNPIPGLFNVGTMVGDYYGNTYNFMVEGNNLGATCITFGYLTGRDLAKGLFD</sequence>
<accession>A0A7C9JCD8</accession>
<feature type="region of interest" description="Disordered" evidence="5">
    <location>
        <begin position="37"/>
        <end position="58"/>
    </location>
</feature>
<evidence type="ECO:0000256" key="1">
    <source>
        <dbReference type="ARBA" id="ARBA00001974"/>
    </source>
</evidence>
<keyword evidence="4" id="KW-0560">Oxidoreductase</keyword>
<name>A0A7C9JCD8_9BACT</name>
<dbReference type="InterPro" id="IPR036188">
    <property type="entry name" value="FAD/NAD-bd_sf"/>
</dbReference>
<dbReference type="GO" id="GO:0016491">
    <property type="term" value="F:oxidoreductase activity"/>
    <property type="evidence" value="ECO:0007669"/>
    <property type="project" value="UniProtKB-KW"/>
</dbReference>
<evidence type="ECO:0000256" key="3">
    <source>
        <dbReference type="ARBA" id="ARBA00022827"/>
    </source>
</evidence>
<evidence type="ECO:0000313" key="7">
    <source>
        <dbReference type="EMBL" id="NBI33580.1"/>
    </source>
</evidence>
<evidence type="ECO:0000256" key="2">
    <source>
        <dbReference type="ARBA" id="ARBA00022630"/>
    </source>
</evidence>
<dbReference type="NCBIfam" id="TIGR01409">
    <property type="entry name" value="TAT_signal_seq"/>
    <property type="match status" value="1"/>
</dbReference>
<keyword evidence="3" id="KW-0274">FAD</keyword>
<dbReference type="AlphaFoldDB" id="A0A7C9JCD8"/>
<evidence type="ECO:0000256" key="5">
    <source>
        <dbReference type="SAM" id="MobiDB-lite"/>
    </source>
</evidence>
<dbReference type="SUPFAM" id="SSF51905">
    <property type="entry name" value="FAD/NAD(P)-binding domain"/>
    <property type="match status" value="1"/>
</dbReference>
<dbReference type="InterPro" id="IPR027477">
    <property type="entry name" value="Succ_DH/fumarate_Rdtase_cat_sf"/>
</dbReference>
<dbReference type="InterPro" id="IPR003953">
    <property type="entry name" value="FAD-dep_OxRdtase_2_FAD-bd"/>
</dbReference>
<dbReference type="Gene3D" id="3.50.50.60">
    <property type="entry name" value="FAD/NAD(P)-binding domain"/>
    <property type="match status" value="1"/>
</dbReference>
<dbReference type="InterPro" id="IPR006311">
    <property type="entry name" value="TAT_signal"/>
</dbReference>
<evidence type="ECO:0000259" key="6">
    <source>
        <dbReference type="Pfam" id="PF00890"/>
    </source>
</evidence>
<dbReference type="EMBL" id="QWKH01000003">
    <property type="protein sequence ID" value="NBI33580.1"/>
    <property type="molecule type" value="Genomic_DNA"/>
</dbReference>